<keyword evidence="1" id="KW-0808">Transferase</keyword>
<name>A0A1E3WCQ9_9HYPH</name>
<accession>A0A1E3WCQ9</accession>
<organism evidence="1 2">
    <name type="scientific">Methyloceanibacter marginalis</name>
    <dbReference type="NCBI Taxonomy" id="1774971"/>
    <lineage>
        <taxon>Bacteria</taxon>
        <taxon>Pseudomonadati</taxon>
        <taxon>Pseudomonadota</taxon>
        <taxon>Alphaproteobacteria</taxon>
        <taxon>Hyphomicrobiales</taxon>
        <taxon>Hyphomicrobiaceae</taxon>
        <taxon>Methyloceanibacter</taxon>
    </lineage>
</organism>
<dbReference type="EMBL" id="LPWD01000088">
    <property type="protein sequence ID" value="ODS03581.1"/>
    <property type="molecule type" value="Genomic_DNA"/>
</dbReference>
<dbReference type="SUPFAM" id="SSF55729">
    <property type="entry name" value="Acyl-CoA N-acyltransferases (Nat)"/>
    <property type="match status" value="1"/>
</dbReference>
<dbReference type="AlphaFoldDB" id="A0A1E3WCQ9"/>
<dbReference type="Proteomes" id="UP000095042">
    <property type="component" value="Unassembled WGS sequence"/>
</dbReference>
<protein>
    <submittedName>
        <fullName evidence="1">Transferase</fullName>
    </submittedName>
</protein>
<reference evidence="1 2" key="1">
    <citation type="journal article" date="2016" name="Environ. Microbiol.">
        <title>New Methyloceanibacter diversity from North Sea sediments includes methanotroph containing solely the soluble methane monooxygenase.</title>
        <authorList>
            <person name="Vekeman B."/>
            <person name="Kerckhof F.M."/>
            <person name="Cremers G."/>
            <person name="de Vos P."/>
            <person name="Vandamme P."/>
            <person name="Boon N."/>
            <person name="Op den Camp H.J."/>
            <person name="Heylen K."/>
        </authorList>
    </citation>
    <scope>NUCLEOTIDE SEQUENCE [LARGE SCALE GENOMIC DNA]</scope>
    <source>
        <strain evidence="1 2">R-67177</strain>
    </source>
</reference>
<evidence type="ECO:0000313" key="2">
    <source>
        <dbReference type="Proteomes" id="UP000095042"/>
    </source>
</evidence>
<evidence type="ECO:0000313" key="1">
    <source>
        <dbReference type="EMBL" id="ODS03581.1"/>
    </source>
</evidence>
<dbReference type="OrthoDB" id="342444at2"/>
<proteinExistence type="predicted"/>
<sequence length="226" mass="25392">MEQAAWEELGYLNYTRAHYEHYQDLLDAYPEYQLCLVDEETGYPVAVANSVPFVCSSPDDLPPEGWDWLVETAAGRQGKQANMLGALAVSVPAIHRSKGYARLMIRSLIGLAESNEFNGVVVPVRPTGKVKHPWTPIAEYLSWTDPKGRPYDPWVRSHLASGGRLVGPCERSMVVHEPIGFWENWSKKRFQQTGPYALKGAIVPVKIDVDKQTGTYEEPNVWVAYS</sequence>
<gene>
    <name evidence="1" type="ORF">AUC71_08930</name>
</gene>
<dbReference type="GO" id="GO:0016740">
    <property type="term" value="F:transferase activity"/>
    <property type="evidence" value="ECO:0007669"/>
    <property type="project" value="UniProtKB-KW"/>
</dbReference>
<dbReference type="InterPro" id="IPR016181">
    <property type="entry name" value="Acyl_CoA_acyltransferase"/>
</dbReference>
<comment type="caution">
    <text evidence="1">The sequence shown here is derived from an EMBL/GenBank/DDBJ whole genome shotgun (WGS) entry which is preliminary data.</text>
</comment>
<dbReference type="Gene3D" id="3.40.630.30">
    <property type="match status" value="1"/>
</dbReference>
<keyword evidence="2" id="KW-1185">Reference proteome</keyword>